<evidence type="ECO:0000259" key="3">
    <source>
        <dbReference type="PROSITE" id="PS50048"/>
    </source>
</evidence>
<gene>
    <name evidence="4" type="ORF">HMN09_00564900</name>
</gene>
<evidence type="ECO:0000256" key="1">
    <source>
        <dbReference type="ARBA" id="ARBA00023242"/>
    </source>
</evidence>
<feature type="region of interest" description="Disordered" evidence="2">
    <location>
        <begin position="70"/>
        <end position="100"/>
    </location>
</feature>
<comment type="caution">
    <text evidence="4">The sequence shown here is derived from an EMBL/GenBank/DDBJ whole genome shotgun (WGS) entry which is preliminary data.</text>
</comment>
<proteinExistence type="predicted"/>
<organism evidence="4 5">
    <name type="scientific">Mycena chlorophos</name>
    <name type="common">Agaric fungus</name>
    <name type="synonym">Agaricus chlorophos</name>
    <dbReference type="NCBI Taxonomy" id="658473"/>
    <lineage>
        <taxon>Eukaryota</taxon>
        <taxon>Fungi</taxon>
        <taxon>Dikarya</taxon>
        <taxon>Basidiomycota</taxon>
        <taxon>Agaricomycotina</taxon>
        <taxon>Agaricomycetes</taxon>
        <taxon>Agaricomycetidae</taxon>
        <taxon>Agaricales</taxon>
        <taxon>Marasmiineae</taxon>
        <taxon>Mycenaceae</taxon>
        <taxon>Mycena</taxon>
    </lineage>
</organism>
<dbReference type="PROSITE" id="PS50048">
    <property type="entry name" value="ZN2_CY6_FUNGAL_2"/>
    <property type="match status" value="1"/>
</dbReference>
<dbReference type="Proteomes" id="UP000613580">
    <property type="component" value="Unassembled WGS sequence"/>
</dbReference>
<evidence type="ECO:0000313" key="5">
    <source>
        <dbReference type="Proteomes" id="UP000613580"/>
    </source>
</evidence>
<dbReference type="PANTHER" id="PTHR31668">
    <property type="entry name" value="GLUCOSE TRANSPORT TRANSCRIPTION REGULATOR RGT1-RELATED-RELATED"/>
    <property type="match status" value="1"/>
</dbReference>
<dbReference type="InterPro" id="IPR050797">
    <property type="entry name" value="Carb_Metab_Trans_Reg"/>
</dbReference>
<feature type="compositionally biased region" description="Low complexity" evidence="2">
    <location>
        <begin position="84"/>
        <end position="100"/>
    </location>
</feature>
<dbReference type="GO" id="GO:0000981">
    <property type="term" value="F:DNA-binding transcription factor activity, RNA polymerase II-specific"/>
    <property type="evidence" value="ECO:0007669"/>
    <property type="project" value="InterPro"/>
</dbReference>
<dbReference type="InterPro" id="IPR001138">
    <property type="entry name" value="Zn2Cys6_DnaBD"/>
</dbReference>
<dbReference type="AlphaFoldDB" id="A0A8H6TB26"/>
<dbReference type="SMART" id="SM00066">
    <property type="entry name" value="GAL4"/>
    <property type="match status" value="1"/>
</dbReference>
<evidence type="ECO:0000256" key="2">
    <source>
        <dbReference type="SAM" id="MobiDB-lite"/>
    </source>
</evidence>
<dbReference type="OrthoDB" id="2968762at2759"/>
<dbReference type="GO" id="GO:0008270">
    <property type="term" value="F:zinc ion binding"/>
    <property type="evidence" value="ECO:0007669"/>
    <property type="project" value="InterPro"/>
</dbReference>
<feature type="compositionally biased region" description="Basic and acidic residues" evidence="2">
    <location>
        <begin position="70"/>
        <end position="83"/>
    </location>
</feature>
<accession>A0A8H6TB26</accession>
<keyword evidence="5" id="KW-1185">Reference proteome</keyword>
<name>A0A8H6TB26_MYCCL</name>
<dbReference type="CDD" id="cd00067">
    <property type="entry name" value="GAL4"/>
    <property type="match status" value="1"/>
</dbReference>
<dbReference type="InterPro" id="IPR036864">
    <property type="entry name" value="Zn2-C6_fun-type_DNA-bd_sf"/>
</dbReference>
<keyword evidence="1" id="KW-0539">Nucleus</keyword>
<feature type="domain" description="Zn(2)-C6 fungal-type" evidence="3">
    <location>
        <begin position="29"/>
        <end position="63"/>
    </location>
</feature>
<dbReference type="Pfam" id="PF00172">
    <property type="entry name" value="Zn_clus"/>
    <property type="match status" value="1"/>
</dbReference>
<evidence type="ECO:0000313" key="4">
    <source>
        <dbReference type="EMBL" id="KAF7314059.1"/>
    </source>
</evidence>
<dbReference type="SUPFAM" id="SSF57701">
    <property type="entry name" value="Zn2/Cys6 DNA-binding domain"/>
    <property type="match status" value="1"/>
</dbReference>
<dbReference type="Gene3D" id="4.10.240.10">
    <property type="entry name" value="Zn(2)-C6 fungal-type DNA-binding domain"/>
    <property type="match status" value="1"/>
</dbReference>
<protein>
    <submittedName>
        <fullName evidence="4">Zn(2)-C6 fungal-type domain-containing protein</fullName>
    </submittedName>
</protein>
<dbReference type="EMBL" id="JACAZE010000006">
    <property type="protein sequence ID" value="KAF7314059.1"/>
    <property type="molecule type" value="Genomic_DNA"/>
</dbReference>
<dbReference type="PROSITE" id="PS00463">
    <property type="entry name" value="ZN2_CY6_FUNGAL_1"/>
    <property type="match status" value="1"/>
</dbReference>
<sequence>MAPKRSPSAHESEFELPTVFTKRRRSIIACTNCRKRKTRCFSTEDFPENPCERCDEKGLKCRYETISEQRAVEREHERGDRDAASSSDSGTSSPSTPPIILLPTPGAAFRPTPASWQEDRDFDFGDFDVGGGHELETSFHSTTAGGGGFARHGAKQARYTPYLHPPPHRDSSRHGSCHSLKFTAGPTVPSDDSERRLAPFCDDNAADVPFTMTLYPTHEVADSDFDTRGGWNLTEIKLECVGGDADAVGPGPWEAEDASATYDSIWPGSHSYDSVARFPRGPEGIVLDLMPTSPLPTLSRPLALRQRPDTSGTQCFTERSASVDDCHTLLAKTASLVSEQEQCTDSEFAEYPSAGQTPMQAPIFLDWRDLSLAQSGAGGQPIFRPLCEDSCCLFTNSPNISIGALVEAGSSLLACEQASNGLISGVSKTATAGVCLAHESAAGFCAGHLR</sequence>
<reference evidence="4" key="1">
    <citation type="submission" date="2020-05" db="EMBL/GenBank/DDBJ databases">
        <title>Mycena genomes resolve the evolution of fungal bioluminescence.</title>
        <authorList>
            <person name="Tsai I.J."/>
        </authorList>
    </citation>
    <scope>NUCLEOTIDE SEQUENCE</scope>
    <source>
        <strain evidence="4">110903Hualien_Pintung</strain>
    </source>
</reference>